<dbReference type="PROSITE" id="PS50044">
    <property type="entry name" value="SIGMA54_3"/>
    <property type="match status" value="1"/>
</dbReference>
<name>A0A8J7GKV5_9ACTN</name>
<evidence type="ECO:0000256" key="3">
    <source>
        <dbReference type="ARBA" id="ARBA00022679"/>
    </source>
</evidence>
<dbReference type="GO" id="GO:0000428">
    <property type="term" value="C:DNA-directed RNA polymerase complex"/>
    <property type="evidence" value="ECO:0007669"/>
    <property type="project" value="UniProtKB-KW"/>
</dbReference>
<keyword evidence="3" id="KW-0808">Transferase</keyword>
<dbReference type="PIRSF" id="PIRSF000774">
    <property type="entry name" value="RpoN"/>
    <property type="match status" value="1"/>
</dbReference>
<keyword evidence="12" id="KW-1185">Reference proteome</keyword>
<evidence type="ECO:0000256" key="5">
    <source>
        <dbReference type="ARBA" id="ARBA00023015"/>
    </source>
</evidence>
<evidence type="ECO:0000256" key="2">
    <source>
        <dbReference type="ARBA" id="ARBA00022478"/>
    </source>
</evidence>
<organism evidence="11 12">
    <name type="scientific">Longispora fulva</name>
    <dbReference type="NCBI Taxonomy" id="619741"/>
    <lineage>
        <taxon>Bacteria</taxon>
        <taxon>Bacillati</taxon>
        <taxon>Actinomycetota</taxon>
        <taxon>Actinomycetes</taxon>
        <taxon>Micromonosporales</taxon>
        <taxon>Micromonosporaceae</taxon>
        <taxon>Longispora</taxon>
    </lineage>
</organism>
<accession>A0A8J7GKV5</accession>
<dbReference type="InterPro" id="IPR000394">
    <property type="entry name" value="RNA_pol_sigma_54"/>
</dbReference>
<dbReference type="GO" id="GO:0003677">
    <property type="term" value="F:DNA binding"/>
    <property type="evidence" value="ECO:0007669"/>
    <property type="project" value="UniProtKB-KW"/>
</dbReference>
<keyword evidence="7" id="KW-0238">DNA-binding</keyword>
<evidence type="ECO:0000259" key="9">
    <source>
        <dbReference type="Pfam" id="PF04552"/>
    </source>
</evidence>
<keyword evidence="5" id="KW-0805">Transcription regulation</keyword>
<protein>
    <submittedName>
        <fullName evidence="11">RNA polymerase sigma-54 factor</fullName>
    </submittedName>
</protein>
<evidence type="ECO:0000256" key="8">
    <source>
        <dbReference type="ARBA" id="ARBA00023163"/>
    </source>
</evidence>
<comment type="similarity">
    <text evidence="1">Belongs to the sigma-54 factor family.</text>
</comment>
<dbReference type="InterPro" id="IPR007634">
    <property type="entry name" value="RNA_pol_sigma_54_DNA-bd"/>
</dbReference>
<dbReference type="Proteomes" id="UP000622552">
    <property type="component" value="Unassembled WGS sequence"/>
</dbReference>
<keyword evidence="6" id="KW-0731">Sigma factor</keyword>
<keyword evidence="8" id="KW-0804">Transcription</keyword>
<comment type="caution">
    <text evidence="11">The sequence shown here is derived from an EMBL/GenBank/DDBJ whole genome shotgun (WGS) entry which is preliminary data.</text>
</comment>
<proteinExistence type="inferred from homology"/>
<dbReference type="PANTHER" id="PTHR32248">
    <property type="entry name" value="RNA POLYMERASE SIGMA-54 FACTOR"/>
    <property type="match status" value="1"/>
</dbReference>
<gene>
    <name evidence="11" type="ORF">IW245_001013</name>
</gene>
<evidence type="ECO:0000256" key="1">
    <source>
        <dbReference type="ARBA" id="ARBA00008798"/>
    </source>
</evidence>
<dbReference type="Pfam" id="PF04552">
    <property type="entry name" value="Sigma54_DBD"/>
    <property type="match status" value="1"/>
</dbReference>
<keyword evidence="4" id="KW-0548">Nucleotidyltransferase</keyword>
<evidence type="ECO:0000313" key="11">
    <source>
        <dbReference type="EMBL" id="MBG6134819.1"/>
    </source>
</evidence>
<dbReference type="GO" id="GO:0016987">
    <property type="term" value="F:sigma factor activity"/>
    <property type="evidence" value="ECO:0007669"/>
    <property type="project" value="UniProtKB-KW"/>
</dbReference>
<evidence type="ECO:0000256" key="7">
    <source>
        <dbReference type="ARBA" id="ARBA00023125"/>
    </source>
</evidence>
<dbReference type="RefSeq" id="WP_197002008.1">
    <property type="nucleotide sequence ID" value="NZ_BONS01000004.1"/>
</dbReference>
<evidence type="ECO:0000313" key="12">
    <source>
        <dbReference type="Proteomes" id="UP000622552"/>
    </source>
</evidence>
<sequence length="406" mass="42531">MDLVLRPTTELRAHAEQVALATVLAMPATELVADIDRELAGNPALESVPADRRGHAPGPDPDQLAAGCRGWETLFAEAAVLLPGADRWIAGHLCADLDRRGWLGRTPAQAAAWLGVDVARVDGALAAIRTVGPPGTGAADLADALLLHLDALPVQAPDLVRPIIAGHLGDVAAGRCDRIAAALGHPVADVLAAVDFVKHRLVPHAGPDSGSGVPAPPDVVVRIGPGGTLEVDVPAVGADLRINREYARLAAAPVGLSPEECSAVRAQVAAAREFLARLSRRAGTLRRVAEYVIRRQAGFVRTGPAGHRPLSRTDVARDLGLHETTVGRAVADKVVLLPAGRTEAFGAFFGGGTRTRELLARLVAAEDRPLTDGELAVELARRGYPVSRRTVAKYRGQLAIAPAQHR</sequence>
<evidence type="ECO:0000256" key="4">
    <source>
        <dbReference type="ARBA" id="ARBA00022695"/>
    </source>
</evidence>
<dbReference type="Gene3D" id="1.10.10.60">
    <property type="entry name" value="Homeodomain-like"/>
    <property type="match status" value="1"/>
</dbReference>
<evidence type="ECO:0000256" key="6">
    <source>
        <dbReference type="ARBA" id="ARBA00023082"/>
    </source>
</evidence>
<dbReference type="PRINTS" id="PR00045">
    <property type="entry name" value="SIGMA54FCT"/>
</dbReference>
<dbReference type="Pfam" id="PF04963">
    <property type="entry name" value="Sigma54_CBD"/>
    <property type="match status" value="1"/>
</dbReference>
<dbReference type="GO" id="GO:0016779">
    <property type="term" value="F:nucleotidyltransferase activity"/>
    <property type="evidence" value="ECO:0007669"/>
    <property type="project" value="UniProtKB-KW"/>
</dbReference>
<dbReference type="InterPro" id="IPR007046">
    <property type="entry name" value="RNA_pol_sigma_54_core-bd"/>
</dbReference>
<dbReference type="GO" id="GO:0001216">
    <property type="term" value="F:DNA-binding transcription activator activity"/>
    <property type="evidence" value="ECO:0007669"/>
    <property type="project" value="InterPro"/>
</dbReference>
<dbReference type="PROSITE" id="PS00718">
    <property type="entry name" value="SIGMA54_2"/>
    <property type="match status" value="1"/>
</dbReference>
<feature type="domain" description="RNA polymerase sigma factor 54 core-binding" evidence="10">
    <location>
        <begin position="82"/>
        <end position="246"/>
    </location>
</feature>
<evidence type="ECO:0000259" key="10">
    <source>
        <dbReference type="Pfam" id="PF04963"/>
    </source>
</evidence>
<dbReference type="EMBL" id="JADOUF010000001">
    <property type="protein sequence ID" value="MBG6134819.1"/>
    <property type="molecule type" value="Genomic_DNA"/>
</dbReference>
<dbReference type="AlphaFoldDB" id="A0A8J7GKV5"/>
<dbReference type="PANTHER" id="PTHR32248:SF4">
    <property type="entry name" value="RNA POLYMERASE SIGMA-54 FACTOR"/>
    <property type="match status" value="1"/>
</dbReference>
<dbReference type="GO" id="GO:0006352">
    <property type="term" value="P:DNA-templated transcription initiation"/>
    <property type="evidence" value="ECO:0007669"/>
    <property type="project" value="InterPro"/>
</dbReference>
<keyword evidence="2" id="KW-0240">DNA-directed RNA polymerase</keyword>
<reference evidence="11" key="1">
    <citation type="submission" date="2020-11" db="EMBL/GenBank/DDBJ databases">
        <title>Sequencing the genomes of 1000 actinobacteria strains.</title>
        <authorList>
            <person name="Klenk H.-P."/>
        </authorList>
    </citation>
    <scope>NUCLEOTIDE SEQUENCE</scope>
    <source>
        <strain evidence="11">DSM 45356</strain>
    </source>
</reference>
<feature type="domain" description="RNA polymerase sigma factor 54 DNA-binding" evidence="9">
    <location>
        <begin position="264"/>
        <end position="406"/>
    </location>
</feature>